<feature type="domain" description="Chitin-binding type-2" evidence="8">
    <location>
        <begin position="416"/>
        <end position="474"/>
    </location>
</feature>
<feature type="domain" description="Chitin-binding type-2" evidence="8">
    <location>
        <begin position="612"/>
        <end position="654"/>
    </location>
</feature>
<dbReference type="PANTHER" id="PTHR23301">
    <property type="entry name" value="CHITIN BINDING PERITROPHIN-A"/>
    <property type="match status" value="1"/>
</dbReference>
<accession>A0AAW0USN9</accession>
<keyword evidence="2 7" id="KW-0732">Signal</keyword>
<feature type="compositionally biased region" description="Low complexity" evidence="6">
    <location>
        <begin position="252"/>
        <end position="389"/>
    </location>
</feature>
<protein>
    <recommendedName>
        <fullName evidence="8">Chitin-binding type-2 domain-containing protein</fullName>
    </recommendedName>
</protein>
<organism evidence="9 10">
    <name type="scientific">Scylla paramamosain</name>
    <name type="common">Mud crab</name>
    <dbReference type="NCBI Taxonomy" id="85552"/>
    <lineage>
        <taxon>Eukaryota</taxon>
        <taxon>Metazoa</taxon>
        <taxon>Ecdysozoa</taxon>
        <taxon>Arthropoda</taxon>
        <taxon>Crustacea</taxon>
        <taxon>Multicrustacea</taxon>
        <taxon>Malacostraca</taxon>
        <taxon>Eumalacostraca</taxon>
        <taxon>Eucarida</taxon>
        <taxon>Decapoda</taxon>
        <taxon>Pleocyemata</taxon>
        <taxon>Brachyura</taxon>
        <taxon>Eubrachyura</taxon>
        <taxon>Portunoidea</taxon>
        <taxon>Portunidae</taxon>
        <taxon>Portuninae</taxon>
        <taxon>Scylla</taxon>
    </lineage>
</organism>
<evidence type="ECO:0000256" key="7">
    <source>
        <dbReference type="SAM" id="SignalP"/>
    </source>
</evidence>
<feature type="domain" description="Chitin-binding type-2" evidence="8">
    <location>
        <begin position="204"/>
        <end position="240"/>
    </location>
</feature>
<evidence type="ECO:0000259" key="8">
    <source>
        <dbReference type="PROSITE" id="PS50940"/>
    </source>
</evidence>
<evidence type="ECO:0000256" key="3">
    <source>
        <dbReference type="ARBA" id="ARBA00022737"/>
    </source>
</evidence>
<gene>
    <name evidence="9" type="ORF">O3P69_000784</name>
</gene>
<feature type="region of interest" description="Disordered" evidence="6">
    <location>
        <begin position="249"/>
        <end position="409"/>
    </location>
</feature>
<evidence type="ECO:0000256" key="6">
    <source>
        <dbReference type="SAM" id="MobiDB-lite"/>
    </source>
</evidence>
<keyword evidence="5" id="KW-0325">Glycoprotein</keyword>
<feature type="domain" description="Chitin-binding type-2" evidence="8">
    <location>
        <begin position="31"/>
        <end position="86"/>
    </location>
</feature>
<dbReference type="SMART" id="SM00494">
    <property type="entry name" value="ChtBD2"/>
    <property type="match status" value="7"/>
</dbReference>
<dbReference type="GO" id="GO:0008061">
    <property type="term" value="F:chitin binding"/>
    <property type="evidence" value="ECO:0007669"/>
    <property type="project" value="UniProtKB-KW"/>
</dbReference>
<feature type="domain" description="Chitin-binding type-2" evidence="8">
    <location>
        <begin position="153"/>
        <end position="193"/>
    </location>
</feature>
<dbReference type="PANTHER" id="PTHR23301:SF0">
    <property type="entry name" value="CHITIN-BINDING TYPE-2 DOMAIN-CONTAINING PROTEIN-RELATED"/>
    <property type="match status" value="1"/>
</dbReference>
<dbReference type="InterPro" id="IPR051940">
    <property type="entry name" value="Chitin_bind-dev_reg"/>
</dbReference>
<feature type="domain" description="Chitin-binding type-2" evidence="8">
    <location>
        <begin position="672"/>
        <end position="711"/>
    </location>
</feature>
<dbReference type="InterPro" id="IPR002557">
    <property type="entry name" value="Chitin-bd_dom"/>
</dbReference>
<feature type="compositionally biased region" description="Low complexity" evidence="6">
    <location>
        <begin position="398"/>
        <end position="409"/>
    </location>
</feature>
<evidence type="ECO:0000256" key="1">
    <source>
        <dbReference type="ARBA" id="ARBA00022669"/>
    </source>
</evidence>
<comment type="caution">
    <text evidence="9">The sequence shown here is derived from an EMBL/GenBank/DDBJ whole genome shotgun (WGS) entry which is preliminary data.</text>
</comment>
<proteinExistence type="predicted"/>
<evidence type="ECO:0000256" key="5">
    <source>
        <dbReference type="ARBA" id="ARBA00023180"/>
    </source>
</evidence>
<feature type="chain" id="PRO_5043968095" description="Chitin-binding type-2 domain-containing protein" evidence="7">
    <location>
        <begin position="26"/>
        <end position="719"/>
    </location>
</feature>
<name>A0AAW0USN9_SCYPA</name>
<dbReference type="Proteomes" id="UP001487740">
    <property type="component" value="Unassembled WGS sequence"/>
</dbReference>
<dbReference type="Pfam" id="PF01607">
    <property type="entry name" value="CBM_14"/>
    <property type="match status" value="7"/>
</dbReference>
<evidence type="ECO:0000256" key="2">
    <source>
        <dbReference type="ARBA" id="ARBA00022729"/>
    </source>
</evidence>
<dbReference type="AlphaFoldDB" id="A0AAW0USN9"/>
<feature type="domain" description="Chitin-binding type-2" evidence="8">
    <location>
        <begin position="517"/>
        <end position="572"/>
    </location>
</feature>
<dbReference type="Gene3D" id="2.170.140.10">
    <property type="entry name" value="Chitin binding domain"/>
    <property type="match status" value="6"/>
</dbReference>
<dbReference type="PROSITE" id="PS50940">
    <property type="entry name" value="CHIT_BIND_II"/>
    <property type="match status" value="7"/>
</dbReference>
<feature type="region of interest" description="Disordered" evidence="6">
    <location>
        <begin position="110"/>
        <end position="140"/>
    </location>
</feature>
<feature type="signal peptide" evidence="7">
    <location>
        <begin position="1"/>
        <end position="25"/>
    </location>
</feature>
<evidence type="ECO:0000256" key="4">
    <source>
        <dbReference type="ARBA" id="ARBA00023157"/>
    </source>
</evidence>
<keyword evidence="4" id="KW-1015">Disulfide bond</keyword>
<dbReference type="GO" id="GO:0005576">
    <property type="term" value="C:extracellular region"/>
    <property type="evidence" value="ECO:0007669"/>
    <property type="project" value="InterPro"/>
</dbReference>
<evidence type="ECO:0000313" key="9">
    <source>
        <dbReference type="EMBL" id="KAK8402669.1"/>
    </source>
</evidence>
<evidence type="ECO:0000313" key="10">
    <source>
        <dbReference type="Proteomes" id="UP001487740"/>
    </source>
</evidence>
<feature type="compositionally biased region" description="Low complexity" evidence="6">
    <location>
        <begin position="113"/>
        <end position="138"/>
    </location>
</feature>
<keyword evidence="3" id="KW-0677">Repeat</keyword>
<keyword evidence="10" id="KW-1185">Reference proteome</keyword>
<keyword evidence="1" id="KW-0147">Chitin-binding</keyword>
<sequence length="719" mass="77810">MAQKFSLSGVLPALCLLLLAVYAQGLQVCPSLSCPTPAGFFAHPTNCDSYVKCSHGVVTIKQCPEGLDFNPEMRRCDYPRLAQCNITARLVESGCSLKTSDPKTRLKLDLFDSSESSDSSDSSESSESSESSGSSESSVECDCDCCLKPHDMCTKYYECVQSGEAVVRECSDGLVFNPHIENCDFPSNYQCPTTPPVCECDCRYPVEGECNAFYDCKDGEPEKKYCPDGLFFNPETNVCDLNCHQTTPRPPTTTTTTTTTPEPTTTTTTTTPEPTTTTTTTTTPEPTTTTTSTTTPEPTTTTTTTTTPEPTTTTTTTTTPEPTTTTTTTTTPEPTTTTTTTTTPEPTTTTTTTTTPEPTTTTTTTTTPEPTTTTTTTTTPEPTTTTTTTTPPPPPPTTTTTTTTTPKPITTTTVSPFPCVDCSGGQQYFPHPTDCRKFIQCAPYGPQEMPCAEGTIWNQWLLTCDHEDITPCVTGSYVGPDGNCVHPVITTPKTTTTTSTTITTKAPVTTPDGSVCDVACPAAQGLFPHPQKCGKWVHCDHNIPYVKDCPAGLHFNPRLKVCDWPQSAGCTSGPDHICEIPTPVPTTPAPNATEPTASPMCDCACCHKPADDCTAYYYCDEDQSLSYHKCSEGLVFHPDFDTCVYADMYPQCIVTEPPPVCLCDCYYPSEVCSSYYHCDEGVPVKLDCPEGLYWNQDKKSCDLPQFVNCTMPIRRRPHH</sequence>
<dbReference type="InterPro" id="IPR036508">
    <property type="entry name" value="Chitin-bd_dom_sf"/>
</dbReference>
<dbReference type="SUPFAM" id="SSF57625">
    <property type="entry name" value="Invertebrate chitin-binding proteins"/>
    <property type="match status" value="7"/>
</dbReference>
<reference evidence="9 10" key="1">
    <citation type="submission" date="2023-03" db="EMBL/GenBank/DDBJ databases">
        <title>High-quality genome of Scylla paramamosain provides insights in environmental adaptation.</title>
        <authorList>
            <person name="Zhang L."/>
        </authorList>
    </citation>
    <scope>NUCLEOTIDE SEQUENCE [LARGE SCALE GENOMIC DNA]</scope>
    <source>
        <strain evidence="9">LZ_2023a</strain>
        <tissue evidence="9">Muscle</tissue>
    </source>
</reference>
<dbReference type="EMBL" id="JARAKH010000007">
    <property type="protein sequence ID" value="KAK8402669.1"/>
    <property type="molecule type" value="Genomic_DNA"/>
</dbReference>